<evidence type="ECO:0000256" key="2">
    <source>
        <dbReference type="ARBA" id="ARBA00012838"/>
    </source>
</evidence>
<keyword evidence="5 10" id="KW-0547">Nucleotide-binding</keyword>
<dbReference type="PANTHER" id="PTHR43326">
    <property type="entry name" value="METHIONYL-TRNA SYNTHETASE"/>
    <property type="match status" value="1"/>
</dbReference>
<sequence>MKKSFITTPIYYASGNLHIGHLYTTTLAWVIANYKKMQGYDVKLLTGSDEHGLKIQQKAAELKLEPETLVDTLSQKYIQMWKDFEIDYDYFWRTSNFKHKQIVQKIFSYFLDKGYVYKGVYKGLYSISDEEFLTEAQAVKKDGKLYHPVSQKELEWISEESYFFDMKKFEPWLKNYISNHDSWLMPLKTKKEIITNFIEKGLSDLSVTRTNIKWGISVLEDPKHTLYVWLDALCNYISALGFNFEQSQREFKEFWNSENSEIIHLVGKEITRFHMIYWPIFLKALDLKQPTRIQSHGWILDKNGYKMSKSLNNIVDPYDLLFKYHPEIIKYFLASQINFGEDGFFDEERLIDIVNADLVNNFGNLISRTLKMKDLSFQSKNLNYQKTDNEWDLDIQTKILNALNEYIANFDDLKIDKALKVAINLSNALNKYIDLTKPWTLKQDLKKLEQILVRLLNGIYAVALMLQVVMPKKMVQVAKALGASEFILSEVANFEKFSKLKQETHYILFERIKR</sequence>
<dbReference type="GO" id="GO:0005524">
    <property type="term" value="F:ATP binding"/>
    <property type="evidence" value="ECO:0007669"/>
    <property type="project" value="UniProtKB-KW"/>
</dbReference>
<evidence type="ECO:0000259" key="11">
    <source>
        <dbReference type="Pfam" id="PF09334"/>
    </source>
</evidence>
<organism evidence="12 13">
    <name type="scientific">Mycoplasmopsis bovirhinis</name>
    <dbReference type="NCBI Taxonomy" id="29553"/>
    <lineage>
        <taxon>Bacteria</taxon>
        <taxon>Bacillati</taxon>
        <taxon>Mycoplasmatota</taxon>
        <taxon>Mycoplasmoidales</taxon>
        <taxon>Metamycoplasmataceae</taxon>
        <taxon>Mycoplasmopsis</taxon>
    </lineage>
</organism>
<keyword evidence="4 10" id="KW-0436">Ligase</keyword>
<comment type="similarity">
    <text evidence="10">Belongs to the class-I aminoacyl-tRNA synthetase family.</text>
</comment>
<dbReference type="NCBIfam" id="TIGR00398">
    <property type="entry name" value="metG"/>
    <property type="match status" value="1"/>
</dbReference>
<dbReference type="Proteomes" id="UP000289952">
    <property type="component" value="Chromosome"/>
</dbReference>
<evidence type="ECO:0000313" key="13">
    <source>
        <dbReference type="Proteomes" id="UP000289952"/>
    </source>
</evidence>
<protein>
    <recommendedName>
        <fullName evidence="3">Methionine--tRNA ligase</fullName>
        <ecNumber evidence="2">6.1.1.10</ecNumber>
    </recommendedName>
    <alternativeName>
        <fullName evidence="9">Methionyl-tRNA synthetase</fullName>
    </alternativeName>
</protein>
<gene>
    <name evidence="12" type="primary">metG</name>
    <name evidence="12" type="ORF">NCTC10118_00117</name>
</gene>
<keyword evidence="7 10" id="KW-0648">Protein biosynthesis</keyword>
<evidence type="ECO:0000256" key="9">
    <source>
        <dbReference type="ARBA" id="ARBA00030904"/>
    </source>
</evidence>
<dbReference type="Gene3D" id="3.40.50.620">
    <property type="entry name" value="HUPs"/>
    <property type="match status" value="1"/>
</dbReference>
<dbReference type="CDD" id="cd00814">
    <property type="entry name" value="MetRS_core"/>
    <property type="match status" value="1"/>
</dbReference>
<dbReference type="Gene3D" id="2.170.220.10">
    <property type="match status" value="1"/>
</dbReference>
<dbReference type="SUPFAM" id="SSF52374">
    <property type="entry name" value="Nucleotidylyl transferase"/>
    <property type="match status" value="1"/>
</dbReference>
<dbReference type="InterPro" id="IPR014758">
    <property type="entry name" value="Met-tRNA_synth"/>
</dbReference>
<evidence type="ECO:0000256" key="3">
    <source>
        <dbReference type="ARBA" id="ARBA00018753"/>
    </source>
</evidence>
<evidence type="ECO:0000256" key="6">
    <source>
        <dbReference type="ARBA" id="ARBA00022840"/>
    </source>
</evidence>
<dbReference type="Pfam" id="PF09334">
    <property type="entry name" value="tRNA-synt_1g"/>
    <property type="match status" value="1"/>
</dbReference>
<evidence type="ECO:0000256" key="7">
    <source>
        <dbReference type="ARBA" id="ARBA00022917"/>
    </source>
</evidence>
<dbReference type="InterPro" id="IPR014729">
    <property type="entry name" value="Rossmann-like_a/b/a_fold"/>
</dbReference>
<proteinExistence type="inferred from homology"/>
<comment type="function">
    <text evidence="1">Is required not only for elongation of protein synthesis but also for the initiation of all mRNA translation through initiator tRNA(fMet) aminoacylation.</text>
</comment>
<dbReference type="SUPFAM" id="SSF47323">
    <property type="entry name" value="Anticodon-binding domain of a subclass of class I aminoacyl-tRNA synthetases"/>
    <property type="match status" value="1"/>
</dbReference>
<evidence type="ECO:0000256" key="10">
    <source>
        <dbReference type="RuleBase" id="RU363039"/>
    </source>
</evidence>
<dbReference type="InterPro" id="IPR033911">
    <property type="entry name" value="MetRS_core"/>
</dbReference>
<evidence type="ECO:0000313" key="12">
    <source>
        <dbReference type="EMBL" id="VEU62731.1"/>
    </source>
</evidence>
<dbReference type="EC" id="6.1.1.10" evidence="2"/>
<dbReference type="PANTHER" id="PTHR43326:SF1">
    <property type="entry name" value="METHIONINE--TRNA LIGASE, MITOCHONDRIAL"/>
    <property type="match status" value="1"/>
</dbReference>
<evidence type="ECO:0000256" key="8">
    <source>
        <dbReference type="ARBA" id="ARBA00023146"/>
    </source>
</evidence>
<dbReference type="GO" id="GO:0006431">
    <property type="term" value="P:methionyl-tRNA aminoacylation"/>
    <property type="evidence" value="ECO:0007669"/>
    <property type="project" value="InterPro"/>
</dbReference>
<dbReference type="Gene3D" id="1.10.730.10">
    <property type="entry name" value="Isoleucyl-tRNA Synthetase, Domain 1"/>
    <property type="match status" value="1"/>
</dbReference>
<dbReference type="GO" id="GO:0004825">
    <property type="term" value="F:methionine-tRNA ligase activity"/>
    <property type="evidence" value="ECO:0007669"/>
    <property type="project" value="UniProtKB-EC"/>
</dbReference>
<keyword evidence="6 10" id="KW-0067">ATP-binding</keyword>
<keyword evidence="8 10" id="KW-0030">Aminoacyl-tRNA synthetase</keyword>
<name>A0A449ACK4_9BACT</name>
<accession>A0A449ACK4</accession>
<dbReference type="EMBL" id="LR214972">
    <property type="protein sequence ID" value="VEU62731.1"/>
    <property type="molecule type" value="Genomic_DNA"/>
</dbReference>
<keyword evidence="13" id="KW-1185">Reference proteome</keyword>
<evidence type="ECO:0000256" key="4">
    <source>
        <dbReference type="ARBA" id="ARBA00022598"/>
    </source>
</evidence>
<dbReference type="InterPro" id="IPR023457">
    <property type="entry name" value="Met-tRNA_synth_2"/>
</dbReference>
<dbReference type="FunFam" id="2.170.220.10:FF:000002">
    <property type="entry name" value="Methionine--tRNA ligase"/>
    <property type="match status" value="1"/>
</dbReference>
<dbReference type="AlphaFoldDB" id="A0A449ACK4"/>
<evidence type="ECO:0000256" key="1">
    <source>
        <dbReference type="ARBA" id="ARBA00003314"/>
    </source>
</evidence>
<dbReference type="RefSeq" id="WP_129620978.1">
    <property type="nucleotide sequence ID" value="NZ_LR214972.1"/>
</dbReference>
<evidence type="ECO:0000256" key="5">
    <source>
        <dbReference type="ARBA" id="ARBA00022741"/>
    </source>
</evidence>
<dbReference type="CDD" id="cd07957">
    <property type="entry name" value="Anticodon_Ia_Met"/>
    <property type="match status" value="1"/>
</dbReference>
<reference evidence="12 13" key="1">
    <citation type="submission" date="2019-01" db="EMBL/GenBank/DDBJ databases">
        <authorList>
            <consortium name="Pathogen Informatics"/>
        </authorList>
    </citation>
    <scope>NUCLEOTIDE SEQUENCE [LARGE SCALE GENOMIC DNA]</scope>
    <source>
        <strain evidence="12 13">NCTC10118</strain>
    </source>
</reference>
<dbReference type="OrthoDB" id="9810191at2"/>
<dbReference type="InterPro" id="IPR015413">
    <property type="entry name" value="Methionyl/Leucyl_tRNA_Synth"/>
</dbReference>
<dbReference type="PRINTS" id="PR01041">
    <property type="entry name" value="TRNASYNTHMET"/>
</dbReference>
<dbReference type="InterPro" id="IPR009080">
    <property type="entry name" value="tRNAsynth_Ia_anticodon-bd"/>
</dbReference>
<feature type="domain" description="Methionyl/Leucyl tRNA synthetase" evidence="11">
    <location>
        <begin position="5"/>
        <end position="370"/>
    </location>
</feature>
<dbReference type="InterPro" id="IPR041872">
    <property type="entry name" value="Anticodon_Met"/>
</dbReference>